<dbReference type="PANTHER" id="PTHR33397">
    <property type="entry name" value="UPF0331 PROTEIN YUTE"/>
    <property type="match status" value="1"/>
</dbReference>
<name>A0A832GPM5_9BACT</name>
<sequence>MTINRKKIEQNVKDLLEAYYVIDHLTNSPLEETLQNIAQRWSLRYALILAVEAISTILTHLLSKVYRISYNSYRDGIEKAVKKGIISEDVGIPIKGLISLRNLLIHGYWEINDTNNLLKEAL</sequence>
<dbReference type="Pfam" id="PF01934">
    <property type="entry name" value="HepT-like"/>
    <property type="match status" value="1"/>
</dbReference>
<evidence type="ECO:0000256" key="4">
    <source>
        <dbReference type="ARBA" id="ARBA00024207"/>
    </source>
</evidence>
<organism evidence="5">
    <name type="scientific">Caldimicrobium thiodismutans</name>
    <dbReference type="NCBI Taxonomy" id="1653476"/>
    <lineage>
        <taxon>Bacteria</taxon>
        <taxon>Pseudomonadati</taxon>
        <taxon>Thermodesulfobacteriota</taxon>
        <taxon>Thermodesulfobacteria</taxon>
        <taxon>Thermodesulfobacteriales</taxon>
        <taxon>Thermodesulfobacteriaceae</taxon>
        <taxon>Caldimicrobium</taxon>
    </lineage>
</organism>
<dbReference type="Gene3D" id="1.20.120.580">
    <property type="entry name" value="bsu32300-like"/>
    <property type="match status" value="1"/>
</dbReference>
<evidence type="ECO:0000256" key="1">
    <source>
        <dbReference type="ARBA" id="ARBA00022649"/>
    </source>
</evidence>
<dbReference type="InterPro" id="IPR037038">
    <property type="entry name" value="HepT-like_sf"/>
</dbReference>
<reference evidence="5" key="1">
    <citation type="journal article" date="2020" name="mSystems">
        <title>Genome- and Community-Level Interaction Insights into Carbon Utilization and Element Cycling Functions of Hydrothermarchaeota in Hydrothermal Sediment.</title>
        <authorList>
            <person name="Zhou Z."/>
            <person name="Liu Y."/>
            <person name="Xu W."/>
            <person name="Pan J."/>
            <person name="Luo Z.H."/>
            <person name="Li M."/>
        </authorList>
    </citation>
    <scope>NUCLEOTIDE SEQUENCE [LARGE SCALE GENOMIC DNA]</scope>
    <source>
        <strain evidence="5">SpSt-605</strain>
    </source>
</reference>
<accession>A0A832GPM5</accession>
<dbReference type="AlphaFoldDB" id="A0A832GPM5"/>
<dbReference type="GO" id="GO:0016787">
    <property type="term" value="F:hydrolase activity"/>
    <property type="evidence" value="ECO:0007669"/>
    <property type="project" value="UniProtKB-KW"/>
</dbReference>
<dbReference type="GO" id="GO:0110001">
    <property type="term" value="C:toxin-antitoxin complex"/>
    <property type="evidence" value="ECO:0007669"/>
    <property type="project" value="InterPro"/>
</dbReference>
<keyword evidence="1" id="KW-1277">Toxin-antitoxin system</keyword>
<protein>
    <submittedName>
        <fullName evidence="5">DUF86 domain-containing protein</fullName>
    </submittedName>
</protein>
<proteinExistence type="inferred from homology"/>
<dbReference type="PANTHER" id="PTHR33397:SF5">
    <property type="entry name" value="RNASE YUTE-RELATED"/>
    <property type="match status" value="1"/>
</dbReference>
<dbReference type="SUPFAM" id="SSF81593">
    <property type="entry name" value="Nucleotidyltransferase substrate binding subunit/domain"/>
    <property type="match status" value="1"/>
</dbReference>
<comment type="caution">
    <text evidence="5">The sequence shown here is derived from an EMBL/GenBank/DDBJ whole genome shotgun (WGS) entry which is preliminary data.</text>
</comment>
<dbReference type="EMBL" id="DSZU01000099">
    <property type="protein sequence ID" value="HGV55551.1"/>
    <property type="molecule type" value="Genomic_DNA"/>
</dbReference>
<comment type="similarity">
    <text evidence="4">Belongs to the HepT RNase toxin family.</text>
</comment>
<gene>
    <name evidence="5" type="ORF">ENT73_05650</name>
</gene>
<keyword evidence="2" id="KW-0540">Nuclease</keyword>
<evidence type="ECO:0000313" key="5">
    <source>
        <dbReference type="EMBL" id="HGV55551.1"/>
    </source>
</evidence>
<evidence type="ECO:0000256" key="2">
    <source>
        <dbReference type="ARBA" id="ARBA00022722"/>
    </source>
</evidence>
<evidence type="ECO:0000256" key="3">
    <source>
        <dbReference type="ARBA" id="ARBA00022801"/>
    </source>
</evidence>
<dbReference type="InterPro" id="IPR008201">
    <property type="entry name" value="HepT-like"/>
</dbReference>
<dbReference type="InterPro" id="IPR052379">
    <property type="entry name" value="Type_VII_TA_RNase"/>
</dbReference>
<dbReference type="GO" id="GO:0004540">
    <property type="term" value="F:RNA nuclease activity"/>
    <property type="evidence" value="ECO:0007669"/>
    <property type="project" value="InterPro"/>
</dbReference>
<keyword evidence="3" id="KW-0378">Hydrolase</keyword>